<feature type="region of interest" description="CPSase" evidence="8">
    <location>
        <begin position="1"/>
        <end position="168"/>
    </location>
</feature>
<dbReference type="SUPFAM" id="SSF52317">
    <property type="entry name" value="Class I glutamine amidotransferase-like"/>
    <property type="match status" value="1"/>
</dbReference>
<feature type="binding site" evidence="8">
    <location>
        <position position="216"/>
    </location>
    <ligand>
        <name>L-glutamine</name>
        <dbReference type="ChEBI" id="CHEBI:58359"/>
    </ligand>
</feature>
<comment type="catalytic activity">
    <reaction evidence="8">
        <text>L-glutamine + H2O = L-glutamate + NH4(+)</text>
        <dbReference type="Rhea" id="RHEA:15889"/>
        <dbReference type="ChEBI" id="CHEBI:15377"/>
        <dbReference type="ChEBI" id="CHEBI:28938"/>
        <dbReference type="ChEBI" id="CHEBI:29985"/>
        <dbReference type="ChEBI" id="CHEBI:58359"/>
    </reaction>
</comment>
<dbReference type="InterPro" id="IPR050472">
    <property type="entry name" value="Anth_synth/Amidotransfase"/>
</dbReference>
<name>A0ABU5IT43_9BACI</name>
<comment type="function">
    <text evidence="8">Small subunit of the glutamine-dependent carbamoyl phosphate synthetase (CPSase). CPSase catalyzes the formation of carbamoyl phosphate from the ammonia moiety of glutamine, carbonate, and phosphate donated by ATP, constituting the first step of 2 biosynthetic pathways, one leading to arginine and/or urea and the other to pyrimidine nucleotides. The small subunit (glutamine amidotransferase) binds and cleaves glutamine to supply the large subunit with the substrate ammonia.</text>
</comment>
<dbReference type="EMBL" id="JAXOFX010000001">
    <property type="protein sequence ID" value="MDZ5470323.1"/>
    <property type="molecule type" value="Genomic_DNA"/>
</dbReference>
<comment type="caution">
    <text evidence="10">The sequence shown here is derived from an EMBL/GenBank/DDBJ whole genome shotgun (WGS) entry which is preliminary data.</text>
</comment>
<dbReference type="PRINTS" id="PR00097">
    <property type="entry name" value="ANTSNTHASEII"/>
</dbReference>
<evidence type="ECO:0000313" key="10">
    <source>
        <dbReference type="EMBL" id="MDZ5470323.1"/>
    </source>
</evidence>
<keyword evidence="8" id="KW-0028">Amino-acid biosynthesis</keyword>
<keyword evidence="6 8" id="KW-0315">Glutamine amidotransferase</keyword>
<gene>
    <name evidence="8" type="primary">carA</name>
    <name evidence="10" type="ORF">SM124_01045</name>
</gene>
<evidence type="ECO:0000259" key="9">
    <source>
        <dbReference type="SMART" id="SM01097"/>
    </source>
</evidence>
<feature type="active site" description="Nucleophile" evidence="8">
    <location>
        <position position="243"/>
    </location>
</feature>
<proteinExistence type="inferred from homology"/>
<dbReference type="Gene3D" id="3.50.30.20">
    <property type="entry name" value="Carbamoyl-phosphate synthase small subunit, N-terminal domain"/>
    <property type="match status" value="1"/>
</dbReference>
<feature type="domain" description="Carbamoyl-phosphate synthase small subunit N-terminal" evidence="9">
    <location>
        <begin position="1"/>
        <end position="133"/>
    </location>
</feature>
<evidence type="ECO:0000256" key="3">
    <source>
        <dbReference type="ARBA" id="ARBA00022598"/>
    </source>
</evidence>
<dbReference type="InterPro" id="IPR002474">
    <property type="entry name" value="CarbamoylP_synth_ssu_N"/>
</dbReference>
<comment type="pathway">
    <text evidence="1 8">Amino-acid biosynthesis; L-arginine biosynthesis; carbamoyl phosphate from bicarbonate: step 1/1.</text>
</comment>
<feature type="binding site" evidence="8">
    <location>
        <position position="285"/>
    </location>
    <ligand>
        <name>L-glutamine</name>
        <dbReference type="ChEBI" id="CHEBI:58359"/>
    </ligand>
</feature>
<dbReference type="PROSITE" id="PS51273">
    <property type="entry name" value="GATASE_TYPE_1"/>
    <property type="match status" value="1"/>
</dbReference>
<feature type="binding site" evidence="8">
    <location>
        <position position="247"/>
    </location>
    <ligand>
        <name>L-glutamine</name>
        <dbReference type="ChEBI" id="CHEBI:58359"/>
    </ligand>
</feature>
<comment type="subunit">
    <text evidence="8">Composed of two chains; the small (or glutamine) chain promotes the hydrolysis of glutamine to ammonia, which is used by the large (or ammonia) chain to synthesize carbamoyl phosphate. Tetramer of heterodimers (alpha,beta)4.</text>
</comment>
<evidence type="ECO:0000256" key="8">
    <source>
        <dbReference type="HAMAP-Rule" id="MF_01209"/>
    </source>
</evidence>
<keyword evidence="3 8" id="KW-0436">Ligase</keyword>
<comment type="caution">
    <text evidence="8">Lacks conserved residue(s) required for the propagation of feature annotation.</text>
</comment>
<reference evidence="10 11" key="1">
    <citation type="submission" date="2023-11" db="EMBL/GenBank/DDBJ databases">
        <title>Bacillus jintuensis, isolated from a mudflat on the Beibu Gulf coast.</title>
        <authorList>
            <person name="Li M."/>
        </authorList>
    </citation>
    <scope>NUCLEOTIDE SEQUENCE [LARGE SCALE GENOMIC DNA]</scope>
    <source>
        <strain evidence="10 11">31A1R</strain>
    </source>
</reference>
<dbReference type="EC" id="6.3.5.5" evidence="8"/>
<feature type="binding site" evidence="8">
    <location>
        <position position="288"/>
    </location>
    <ligand>
        <name>L-glutamine</name>
        <dbReference type="ChEBI" id="CHEBI:58359"/>
    </ligand>
</feature>
<feature type="binding site" evidence="8">
    <location>
        <position position="47"/>
    </location>
    <ligand>
        <name>L-glutamine</name>
        <dbReference type="ChEBI" id="CHEBI:58359"/>
    </ligand>
</feature>
<dbReference type="InterPro" id="IPR006274">
    <property type="entry name" value="CarbamoylP_synth_ssu"/>
</dbReference>
<feature type="binding site" evidence="8">
    <location>
        <position position="244"/>
    </location>
    <ligand>
        <name>L-glutamine</name>
        <dbReference type="ChEBI" id="CHEBI:58359"/>
    </ligand>
</feature>
<feature type="active site" evidence="8">
    <location>
        <position position="328"/>
    </location>
</feature>
<dbReference type="InterPro" id="IPR029062">
    <property type="entry name" value="Class_I_gatase-like"/>
</dbReference>
<dbReference type="HAMAP" id="MF_01209">
    <property type="entry name" value="CPSase_S_chain"/>
    <property type="match status" value="1"/>
</dbReference>
<keyword evidence="5 8" id="KW-0067">ATP-binding</keyword>
<comment type="pathway">
    <text evidence="8">Pyrimidine metabolism; UMP biosynthesis via de novo pathway; (S)-dihydroorotate from bicarbonate: step 1/3.</text>
</comment>
<dbReference type="Pfam" id="PF00988">
    <property type="entry name" value="CPSase_sm_chain"/>
    <property type="match status" value="1"/>
</dbReference>
<dbReference type="RefSeq" id="WP_322444627.1">
    <property type="nucleotide sequence ID" value="NZ_JAXOFX010000001.1"/>
</dbReference>
<dbReference type="Pfam" id="PF00117">
    <property type="entry name" value="GATase"/>
    <property type="match status" value="1"/>
</dbReference>
<evidence type="ECO:0000256" key="6">
    <source>
        <dbReference type="ARBA" id="ARBA00022962"/>
    </source>
</evidence>
<evidence type="ECO:0000256" key="4">
    <source>
        <dbReference type="ARBA" id="ARBA00022741"/>
    </source>
</evidence>
<dbReference type="NCBIfam" id="TIGR01368">
    <property type="entry name" value="CPSaseIIsmall"/>
    <property type="match status" value="1"/>
</dbReference>
<keyword evidence="8" id="KW-0665">Pyrimidine biosynthesis</keyword>
<feature type="binding site" evidence="8">
    <location>
        <position position="218"/>
    </location>
    <ligand>
        <name>L-glutamine</name>
        <dbReference type="ChEBI" id="CHEBI:58359"/>
    </ligand>
</feature>
<dbReference type="SMART" id="SM01097">
    <property type="entry name" value="CPSase_sm_chain"/>
    <property type="match status" value="1"/>
</dbReference>
<organism evidence="10 11">
    <name type="scientific">Robertmurraya mangrovi</name>
    <dbReference type="NCBI Taxonomy" id="3098077"/>
    <lineage>
        <taxon>Bacteria</taxon>
        <taxon>Bacillati</taxon>
        <taxon>Bacillota</taxon>
        <taxon>Bacilli</taxon>
        <taxon>Bacillales</taxon>
        <taxon>Bacillaceae</taxon>
        <taxon>Robertmurraya</taxon>
    </lineage>
</organism>
<dbReference type="SUPFAM" id="SSF52021">
    <property type="entry name" value="Carbamoyl phosphate synthetase, small subunit N-terminal domain"/>
    <property type="match status" value="1"/>
</dbReference>
<comment type="catalytic activity">
    <reaction evidence="7 8">
        <text>hydrogencarbonate + L-glutamine + 2 ATP + H2O = carbamoyl phosphate + L-glutamate + 2 ADP + phosphate + 2 H(+)</text>
        <dbReference type="Rhea" id="RHEA:18633"/>
        <dbReference type="ChEBI" id="CHEBI:15377"/>
        <dbReference type="ChEBI" id="CHEBI:15378"/>
        <dbReference type="ChEBI" id="CHEBI:17544"/>
        <dbReference type="ChEBI" id="CHEBI:29985"/>
        <dbReference type="ChEBI" id="CHEBI:30616"/>
        <dbReference type="ChEBI" id="CHEBI:43474"/>
        <dbReference type="ChEBI" id="CHEBI:58228"/>
        <dbReference type="ChEBI" id="CHEBI:58359"/>
        <dbReference type="ChEBI" id="CHEBI:456216"/>
        <dbReference type="EC" id="6.3.5.5"/>
    </reaction>
</comment>
<evidence type="ECO:0000256" key="2">
    <source>
        <dbReference type="ARBA" id="ARBA00007800"/>
    </source>
</evidence>
<dbReference type="CDD" id="cd01744">
    <property type="entry name" value="GATase1_CPSase"/>
    <property type="match status" value="1"/>
</dbReference>
<protein>
    <recommendedName>
        <fullName evidence="8">Carbamoyl phosphate synthase small chain</fullName>
        <ecNumber evidence="8">6.3.5.5</ecNumber>
    </recommendedName>
    <alternativeName>
        <fullName evidence="8">Carbamoyl phosphate synthetase glutamine chain</fullName>
    </alternativeName>
</protein>
<dbReference type="PANTHER" id="PTHR43418">
    <property type="entry name" value="MULTIFUNCTIONAL TRYPTOPHAN BIOSYNTHESIS PROTEIN-RELATED"/>
    <property type="match status" value="1"/>
</dbReference>
<dbReference type="Proteomes" id="UP001290455">
    <property type="component" value="Unassembled WGS sequence"/>
</dbReference>
<dbReference type="InterPro" id="IPR036480">
    <property type="entry name" value="CarbP_synth_ssu_N_sf"/>
</dbReference>
<dbReference type="PRINTS" id="PR00099">
    <property type="entry name" value="CPSGATASE"/>
</dbReference>
<dbReference type="Gene3D" id="3.40.50.880">
    <property type="match status" value="1"/>
</dbReference>
<keyword evidence="4 8" id="KW-0547">Nucleotide-binding</keyword>
<dbReference type="PANTHER" id="PTHR43418:SF7">
    <property type="entry name" value="CARBAMOYL-PHOSPHATE SYNTHASE SMALL CHAIN"/>
    <property type="match status" value="1"/>
</dbReference>
<evidence type="ECO:0000256" key="1">
    <source>
        <dbReference type="ARBA" id="ARBA00005077"/>
    </source>
</evidence>
<evidence type="ECO:0000256" key="7">
    <source>
        <dbReference type="ARBA" id="ARBA00048816"/>
    </source>
</evidence>
<dbReference type="PRINTS" id="PR00096">
    <property type="entry name" value="GATASE"/>
</dbReference>
<accession>A0ABU5IT43</accession>
<dbReference type="InterPro" id="IPR035686">
    <property type="entry name" value="CPSase_GATase1"/>
</dbReference>
<dbReference type="InterPro" id="IPR017926">
    <property type="entry name" value="GATASE"/>
</dbReference>
<evidence type="ECO:0000256" key="5">
    <source>
        <dbReference type="ARBA" id="ARBA00022840"/>
    </source>
</evidence>
<dbReference type="NCBIfam" id="NF009475">
    <property type="entry name" value="PRK12838.1"/>
    <property type="match status" value="1"/>
</dbReference>
<comment type="similarity">
    <text evidence="2 8">Belongs to the CarA family.</text>
</comment>
<keyword evidence="8" id="KW-0055">Arginine biosynthesis</keyword>
<feature type="active site" evidence="8">
    <location>
        <position position="330"/>
    </location>
</feature>
<evidence type="ECO:0000313" key="11">
    <source>
        <dbReference type="Proteomes" id="UP001290455"/>
    </source>
</evidence>
<keyword evidence="11" id="KW-1185">Reference proteome</keyword>
<sequence length="360" mass="40511">MKGYLQLESGDIYEGNWLTNHILEDVSGEIVFFTGMTGYQEVLTDPSYKDQIIVFTYPLIGNYGINEEDFESNRPHVAGVIVYEANEEASHYQAQYTLKQYLQKWNIPLLSHIDTRSVVKKIRNSGSMPALLTKSYPKEINVPKLCEDNKVSKVSTSQFETFGAGSIHIVLIDYGKKESILSSLLERNCKVTVIPYHTSFQMIRKMNPNGILLSNGPGNPKNLQSHLPTVKELITHYPTLGICLGHQLVALSLGGNTKKLLFGHRGANHPVKDEKNNIVFMSSQNHSFYVDKDSLIGTNLKGRFYNLHDQSIEGLVHDYLPIQTVQFHPEANPGPAEGAYVFDEFLNMVKENNRSNVAYA</sequence>